<comment type="caution">
    <text evidence="2">The sequence shown here is derived from an EMBL/GenBank/DDBJ whole genome shotgun (WGS) entry which is preliminary data.</text>
</comment>
<reference evidence="2" key="1">
    <citation type="submission" date="2023-01" db="EMBL/GenBank/DDBJ databases">
        <title>Human gut microbiome strain richness.</title>
        <authorList>
            <person name="Chen-Liaw A."/>
        </authorList>
    </citation>
    <scope>NUCLEOTIDE SEQUENCE</scope>
    <source>
        <strain evidence="2">D59st1_B8_D59t2_181005</strain>
    </source>
</reference>
<dbReference type="RefSeq" id="WP_195551093.1">
    <property type="nucleotide sequence ID" value="NZ_JADMNX010000002.1"/>
</dbReference>
<dbReference type="EMBL" id="JAQMLS010000002">
    <property type="protein sequence ID" value="MDB8741053.1"/>
    <property type="molecule type" value="Genomic_DNA"/>
</dbReference>
<gene>
    <name evidence="2" type="ORF">PNV70_03085</name>
</gene>
<protein>
    <submittedName>
        <fullName evidence="2">Uncharacterized protein</fullName>
    </submittedName>
</protein>
<proteinExistence type="predicted"/>
<keyword evidence="1" id="KW-0472">Membrane</keyword>
<keyword evidence="1" id="KW-1133">Transmembrane helix</keyword>
<dbReference type="AlphaFoldDB" id="A0AAW6DSC5"/>
<organism evidence="2 3">
    <name type="scientific">Ruminococcus bicirculans</name>
    <name type="common">ex Wegman et al. 2014</name>
    <dbReference type="NCBI Taxonomy" id="1160721"/>
    <lineage>
        <taxon>Bacteria</taxon>
        <taxon>Bacillati</taxon>
        <taxon>Bacillota</taxon>
        <taxon>Clostridia</taxon>
        <taxon>Eubacteriales</taxon>
        <taxon>Oscillospiraceae</taxon>
        <taxon>Ruminococcus</taxon>
    </lineage>
</organism>
<dbReference type="Proteomes" id="UP001211421">
    <property type="component" value="Unassembled WGS sequence"/>
</dbReference>
<evidence type="ECO:0000313" key="2">
    <source>
        <dbReference type="EMBL" id="MDB8741053.1"/>
    </source>
</evidence>
<accession>A0AAW6DSC5</accession>
<feature type="transmembrane region" description="Helical" evidence="1">
    <location>
        <begin position="75"/>
        <end position="92"/>
    </location>
</feature>
<keyword evidence="1" id="KW-0812">Transmembrane</keyword>
<name>A0AAW6DSC5_9FIRM</name>
<sequence>MDAFENVHNTYDLTKLIRSIKHAEERDKEERELKNRIESYKSRRLERKAAKVLWIMQKVLGFAMGVMAIAMPESAVIAVPLACAFLFTRNILSIRPVVVDADGGVIEFERGKV</sequence>
<evidence type="ECO:0000313" key="3">
    <source>
        <dbReference type="Proteomes" id="UP001211421"/>
    </source>
</evidence>
<evidence type="ECO:0000256" key="1">
    <source>
        <dbReference type="SAM" id="Phobius"/>
    </source>
</evidence>